<feature type="domain" description="AB hydrolase-1" evidence="2">
    <location>
        <begin position="64"/>
        <end position="188"/>
    </location>
</feature>
<feature type="chain" id="PRO_5046445910" evidence="1">
    <location>
        <begin position="24"/>
        <end position="349"/>
    </location>
</feature>
<evidence type="ECO:0000259" key="2">
    <source>
        <dbReference type="Pfam" id="PF00561"/>
    </source>
</evidence>
<dbReference type="Proteomes" id="UP001158049">
    <property type="component" value="Unassembled WGS sequence"/>
</dbReference>
<evidence type="ECO:0000313" key="3">
    <source>
        <dbReference type="EMBL" id="SMP44221.1"/>
    </source>
</evidence>
<sequence length="349" mass="39195">MRNIAKLLCGMTFAVASWSSAVAAEPAKIRMQEFMVPADESGIQLYVRNKRPEGVEKFGPDKILLFVHGSTYPAETAFDLPLNGMSWMDYIAQHGYDVYLVDLRGYGRSTRPPEMSKPAEDNSPIVRTETAVRDVGSAVDFITKRTGSPKLNLLGWSWGTSTMGWYTAQHNDKVNKLVLYAPQWIRNEASLTDSGGKLGAYRSVSMSSAKERWLKGVPEDKKATLIPEGWFEQWSQATLATDPEGSKQTPPVLRAPNGTVQDSRDYWSVGKPLYDPGMIRVPTFLAHAEWDADLPSYMLHAYFARLTNAPYKRYVEIGEGTHTVIMEKNRMQLFQAVQQFLDEDIKPGK</sequence>
<reference evidence="3 4" key="1">
    <citation type="submission" date="2017-05" db="EMBL/GenBank/DDBJ databases">
        <authorList>
            <person name="Varghese N."/>
            <person name="Submissions S."/>
        </authorList>
    </citation>
    <scope>NUCLEOTIDE SEQUENCE [LARGE SCALE GENOMIC DNA]</scope>
    <source>
        <strain evidence="3 4">DSM 26001</strain>
    </source>
</reference>
<comment type="caution">
    <text evidence="3">The sequence shown here is derived from an EMBL/GenBank/DDBJ whole genome shotgun (WGS) entry which is preliminary data.</text>
</comment>
<protein>
    <submittedName>
        <fullName evidence="3">Lysophospholipase, alpha-beta hydrolase superfamily</fullName>
    </submittedName>
</protein>
<dbReference type="InterPro" id="IPR050266">
    <property type="entry name" value="AB_hydrolase_sf"/>
</dbReference>
<keyword evidence="3" id="KW-0378">Hydrolase</keyword>
<dbReference type="PANTHER" id="PTHR43798">
    <property type="entry name" value="MONOACYLGLYCEROL LIPASE"/>
    <property type="match status" value="1"/>
</dbReference>
<keyword evidence="1" id="KW-0732">Signal</keyword>
<dbReference type="RefSeq" id="WP_283440548.1">
    <property type="nucleotide sequence ID" value="NZ_FXUL01000001.1"/>
</dbReference>
<dbReference type="InterPro" id="IPR000073">
    <property type="entry name" value="AB_hydrolase_1"/>
</dbReference>
<gene>
    <name evidence="3" type="ORF">SAMN06295970_101405</name>
</gene>
<dbReference type="Pfam" id="PF00561">
    <property type="entry name" value="Abhydrolase_1"/>
    <property type="match status" value="1"/>
</dbReference>
<dbReference type="PANTHER" id="PTHR43798:SF33">
    <property type="entry name" value="HYDROLASE, PUTATIVE (AFU_ORTHOLOGUE AFUA_2G14860)-RELATED"/>
    <property type="match status" value="1"/>
</dbReference>
<proteinExistence type="predicted"/>
<keyword evidence="4" id="KW-1185">Reference proteome</keyword>
<dbReference type="GO" id="GO:0016787">
    <property type="term" value="F:hydrolase activity"/>
    <property type="evidence" value="ECO:0007669"/>
    <property type="project" value="UniProtKB-KW"/>
</dbReference>
<feature type="signal peptide" evidence="1">
    <location>
        <begin position="1"/>
        <end position="23"/>
    </location>
</feature>
<dbReference type="InterPro" id="IPR029058">
    <property type="entry name" value="AB_hydrolase_fold"/>
</dbReference>
<accession>A0ABY1PSZ5</accession>
<dbReference type="EMBL" id="FXUL01000001">
    <property type="protein sequence ID" value="SMP44221.1"/>
    <property type="molecule type" value="Genomic_DNA"/>
</dbReference>
<dbReference type="SUPFAM" id="SSF53474">
    <property type="entry name" value="alpha/beta-Hydrolases"/>
    <property type="match status" value="1"/>
</dbReference>
<dbReference type="Gene3D" id="3.40.50.1820">
    <property type="entry name" value="alpha/beta hydrolase"/>
    <property type="match status" value="1"/>
</dbReference>
<organism evidence="3 4">
    <name type="scientific">Noviherbaspirillum suwonense</name>
    <dbReference type="NCBI Taxonomy" id="1224511"/>
    <lineage>
        <taxon>Bacteria</taxon>
        <taxon>Pseudomonadati</taxon>
        <taxon>Pseudomonadota</taxon>
        <taxon>Betaproteobacteria</taxon>
        <taxon>Burkholderiales</taxon>
        <taxon>Oxalobacteraceae</taxon>
        <taxon>Noviherbaspirillum</taxon>
    </lineage>
</organism>
<evidence type="ECO:0000313" key="4">
    <source>
        <dbReference type="Proteomes" id="UP001158049"/>
    </source>
</evidence>
<name>A0ABY1PSZ5_9BURK</name>
<evidence type="ECO:0000256" key="1">
    <source>
        <dbReference type="SAM" id="SignalP"/>
    </source>
</evidence>